<protein>
    <submittedName>
        <fullName evidence="2">Uncharacterized protein</fullName>
    </submittedName>
</protein>
<dbReference type="Proteomes" id="UP000325787">
    <property type="component" value="Chromosome"/>
</dbReference>
<gene>
    <name evidence="2" type="ORF">EKG83_14665</name>
</gene>
<keyword evidence="1" id="KW-0732">Signal</keyword>
<reference evidence="3" key="1">
    <citation type="journal article" date="2021" name="Curr. Microbiol.">
        <title>Complete genome of nocamycin-producing strain Saccharothrix syringae NRRL B-16468 reveals the biosynthetic potential for secondary metabolites.</title>
        <authorList>
            <person name="Mo X."/>
            <person name="Yang S."/>
        </authorList>
    </citation>
    <scope>NUCLEOTIDE SEQUENCE [LARGE SCALE GENOMIC DNA]</scope>
    <source>
        <strain evidence="3">ATCC 51364 / DSM 43886 / JCM 6844 / KCTC 9398 / NBRC 14523 / NRRL B-16468 / INA 2240</strain>
    </source>
</reference>
<dbReference type="AlphaFoldDB" id="A0A5Q0GX79"/>
<feature type="chain" id="PRO_5025015410" evidence="1">
    <location>
        <begin position="30"/>
        <end position="159"/>
    </location>
</feature>
<evidence type="ECO:0000313" key="3">
    <source>
        <dbReference type="Proteomes" id="UP000325787"/>
    </source>
</evidence>
<keyword evidence="3" id="KW-1185">Reference proteome</keyword>
<dbReference type="RefSeq" id="WP_051766937.1">
    <property type="nucleotide sequence ID" value="NZ_CP034550.1"/>
</dbReference>
<accession>A0A5Q0GX79</accession>
<name>A0A5Q0GX79_SACSY</name>
<dbReference type="KEGG" id="ssyi:EKG83_14665"/>
<dbReference type="EMBL" id="CP034550">
    <property type="protein sequence ID" value="QFZ18541.1"/>
    <property type="molecule type" value="Genomic_DNA"/>
</dbReference>
<feature type="signal peptide" evidence="1">
    <location>
        <begin position="1"/>
        <end position="29"/>
    </location>
</feature>
<evidence type="ECO:0000313" key="2">
    <source>
        <dbReference type="EMBL" id="QFZ18541.1"/>
    </source>
</evidence>
<evidence type="ECO:0000256" key="1">
    <source>
        <dbReference type="SAM" id="SignalP"/>
    </source>
</evidence>
<dbReference type="OrthoDB" id="4247493at2"/>
<proteinExistence type="predicted"/>
<sequence length="159" mass="16605">MAKRKFALFASAAAVAALLTMTLSAPASASSSASDAPADRYAGGPATTAVDAEFNQAVAGTPPSGLPCVSTTGATACFEANGDKWWVRDTAADSASAEAFWENYRGGSLYRTGVCRNSLGNGKWGVCNKNYYEDSGLRWSACVYDASAGTLIRCSQWYP</sequence>
<organism evidence="2 3">
    <name type="scientific">Saccharothrix syringae</name>
    <name type="common">Nocardiopsis syringae</name>
    <dbReference type="NCBI Taxonomy" id="103733"/>
    <lineage>
        <taxon>Bacteria</taxon>
        <taxon>Bacillati</taxon>
        <taxon>Actinomycetota</taxon>
        <taxon>Actinomycetes</taxon>
        <taxon>Pseudonocardiales</taxon>
        <taxon>Pseudonocardiaceae</taxon>
        <taxon>Saccharothrix</taxon>
    </lineage>
</organism>